<dbReference type="GO" id="GO:0005524">
    <property type="term" value="F:ATP binding"/>
    <property type="evidence" value="ECO:0007669"/>
    <property type="project" value="UniProtKB-KW"/>
</dbReference>
<keyword evidence="1" id="KW-0547">Nucleotide-binding</keyword>
<gene>
    <name evidence="4" type="ORF">Acr_24g0001790</name>
</gene>
<sequence length="358" mass="40351">MDLNKTDEDKSNGYIFGGIEGSVFWFSKIDSAPIDWDWITTDILIGDHYFKKRKNLSLQAPMPFSSAGVWSHLTLLWINPLFGKGRTQKLKLPHRPSILQSETAFIPSSLVEESLRKQNTEYRNSLLANSHCPCSLETLALNGFLAARQCKPPPWTDSCIHLLLCKGSGISLSQRQWYFGTQGIGIRVRVALMVLIYKKSLSVKYGGMSNGKVVNFITVDVERVGDFFWYMHGDFSLLLFLGTLFSLLKMVGDFSLLDKESGESCEAHRQEQRRKGKENPAPDSLPPYREPTSPYLTKVKSSTFIGDWGMVKAARLWRRGGGDGQRDVVACLVSDLGARWWGMTGYVAADCYKWRPTV</sequence>
<proteinExistence type="predicted"/>
<dbReference type="Proteomes" id="UP000585474">
    <property type="component" value="Unassembled WGS sequence"/>
</dbReference>
<keyword evidence="2" id="KW-0067">ATP-binding</keyword>
<evidence type="ECO:0000256" key="2">
    <source>
        <dbReference type="ARBA" id="ARBA00022840"/>
    </source>
</evidence>
<feature type="region of interest" description="Disordered" evidence="3">
    <location>
        <begin position="265"/>
        <end position="293"/>
    </location>
</feature>
<accession>A0A7J0GT41</accession>
<keyword evidence="4" id="KW-0456">Lyase</keyword>
<keyword evidence="5" id="KW-1185">Reference proteome</keyword>
<reference evidence="4 5" key="1">
    <citation type="submission" date="2019-07" db="EMBL/GenBank/DDBJ databases">
        <title>De Novo Assembly of kiwifruit Actinidia rufa.</title>
        <authorList>
            <person name="Sugita-Konishi S."/>
            <person name="Sato K."/>
            <person name="Mori E."/>
            <person name="Abe Y."/>
            <person name="Kisaki G."/>
            <person name="Hamano K."/>
            <person name="Suezawa K."/>
            <person name="Otani M."/>
            <person name="Fukuda T."/>
            <person name="Manabe T."/>
            <person name="Gomi K."/>
            <person name="Tabuchi M."/>
            <person name="Akimitsu K."/>
            <person name="Kataoka I."/>
        </authorList>
    </citation>
    <scope>NUCLEOTIDE SEQUENCE [LARGE SCALE GENOMIC DNA]</scope>
    <source>
        <strain evidence="5">cv. Fuchu</strain>
    </source>
</reference>
<dbReference type="InterPro" id="IPR050173">
    <property type="entry name" value="ABC_transporter_C-like"/>
</dbReference>
<protein>
    <submittedName>
        <fullName evidence="4">ATP citrate lyase subunit B 2</fullName>
    </submittedName>
</protein>
<dbReference type="PANTHER" id="PTHR24223:SF222">
    <property type="entry name" value="OS01G0902100 PROTEIN"/>
    <property type="match status" value="1"/>
</dbReference>
<organism evidence="4 5">
    <name type="scientific">Actinidia rufa</name>
    <dbReference type="NCBI Taxonomy" id="165716"/>
    <lineage>
        <taxon>Eukaryota</taxon>
        <taxon>Viridiplantae</taxon>
        <taxon>Streptophyta</taxon>
        <taxon>Embryophyta</taxon>
        <taxon>Tracheophyta</taxon>
        <taxon>Spermatophyta</taxon>
        <taxon>Magnoliopsida</taxon>
        <taxon>eudicotyledons</taxon>
        <taxon>Gunneridae</taxon>
        <taxon>Pentapetalae</taxon>
        <taxon>asterids</taxon>
        <taxon>Ericales</taxon>
        <taxon>Actinidiaceae</taxon>
        <taxon>Actinidia</taxon>
    </lineage>
</organism>
<dbReference type="GO" id="GO:0016020">
    <property type="term" value="C:membrane"/>
    <property type="evidence" value="ECO:0007669"/>
    <property type="project" value="TreeGrafter"/>
</dbReference>
<evidence type="ECO:0000256" key="3">
    <source>
        <dbReference type="SAM" id="MobiDB-lite"/>
    </source>
</evidence>
<dbReference type="AlphaFoldDB" id="A0A7J0GT41"/>
<name>A0A7J0GT41_9ERIC</name>
<comment type="caution">
    <text evidence="4">The sequence shown here is derived from an EMBL/GenBank/DDBJ whole genome shotgun (WGS) entry which is preliminary data.</text>
</comment>
<dbReference type="PANTHER" id="PTHR24223">
    <property type="entry name" value="ATP-BINDING CASSETTE SUB-FAMILY C"/>
    <property type="match status" value="1"/>
</dbReference>
<evidence type="ECO:0000256" key="1">
    <source>
        <dbReference type="ARBA" id="ARBA00022741"/>
    </source>
</evidence>
<evidence type="ECO:0000313" key="4">
    <source>
        <dbReference type="EMBL" id="GFZ13989.1"/>
    </source>
</evidence>
<dbReference type="GO" id="GO:0016829">
    <property type="term" value="F:lyase activity"/>
    <property type="evidence" value="ECO:0007669"/>
    <property type="project" value="UniProtKB-KW"/>
</dbReference>
<dbReference type="OrthoDB" id="1725334at2759"/>
<dbReference type="EMBL" id="BJWL01000024">
    <property type="protein sequence ID" value="GFZ13989.1"/>
    <property type="molecule type" value="Genomic_DNA"/>
</dbReference>
<evidence type="ECO:0000313" key="5">
    <source>
        <dbReference type="Proteomes" id="UP000585474"/>
    </source>
</evidence>
<dbReference type="GO" id="GO:0042626">
    <property type="term" value="F:ATPase-coupled transmembrane transporter activity"/>
    <property type="evidence" value="ECO:0007669"/>
    <property type="project" value="TreeGrafter"/>
</dbReference>